<evidence type="ECO:0000313" key="4">
    <source>
        <dbReference type="Proteomes" id="UP000185427"/>
    </source>
</evidence>
<organism evidence="2 4">
    <name type="scientific">Limosilactobacillus fermentum</name>
    <name type="common">Lactobacillus fermentum</name>
    <dbReference type="NCBI Taxonomy" id="1613"/>
    <lineage>
        <taxon>Bacteria</taxon>
        <taxon>Bacillati</taxon>
        <taxon>Bacillota</taxon>
        <taxon>Bacilli</taxon>
        <taxon>Lactobacillales</taxon>
        <taxon>Lactobacillaceae</taxon>
        <taxon>Limosilactobacillus</taxon>
    </lineage>
</organism>
<accession>A0A1L7GXB2</accession>
<dbReference type="PANTHER" id="PTHR37314:SF4">
    <property type="entry name" value="UPF0700 TRANSMEMBRANE PROTEIN YOAK"/>
    <property type="match status" value="1"/>
</dbReference>
<evidence type="ECO:0000256" key="1">
    <source>
        <dbReference type="SAM" id="Phobius"/>
    </source>
</evidence>
<reference evidence="3 5" key="2">
    <citation type="submission" date="2018-01" db="EMBL/GenBank/DDBJ databases">
        <title>Draft genome sequence of the feruloyl esterase-producing strain Lactobacillus fermentum CRL 1446, isolated from artisanal goat milk cheese.</title>
        <authorList>
            <person name="Abeijon Mukdsi M.C."/>
            <person name="Saavedra L."/>
            <person name="Gauffin Cano M.P."/>
            <person name="Hebert E.M."/>
            <person name="Medina R.B."/>
        </authorList>
    </citation>
    <scope>NUCLEOTIDE SEQUENCE [LARGE SCALE GENOMIC DNA]</scope>
    <source>
        <strain evidence="3 5">CRL 1446</strain>
    </source>
</reference>
<dbReference type="InterPro" id="IPR010699">
    <property type="entry name" value="DUF1275"/>
</dbReference>
<dbReference type="EMBL" id="CP019030">
    <property type="protein sequence ID" value="APU46453.1"/>
    <property type="molecule type" value="Genomic_DNA"/>
</dbReference>
<evidence type="ECO:0000313" key="5">
    <source>
        <dbReference type="Proteomes" id="UP000236514"/>
    </source>
</evidence>
<keyword evidence="1" id="KW-1133">Transmembrane helix</keyword>
<dbReference type="Proteomes" id="UP000185427">
    <property type="component" value="Chromosome"/>
</dbReference>
<protein>
    <submittedName>
        <fullName evidence="3">DUF1275 domain-containing protein</fullName>
    </submittedName>
    <submittedName>
        <fullName evidence="2">DUF1275 family protein</fullName>
    </submittedName>
</protein>
<evidence type="ECO:0000313" key="2">
    <source>
        <dbReference type="EMBL" id="APU46453.1"/>
    </source>
</evidence>
<proteinExistence type="predicted"/>
<dbReference type="Proteomes" id="UP000236514">
    <property type="component" value="Unassembled WGS sequence"/>
</dbReference>
<dbReference type="OrthoDB" id="7057004at2"/>
<reference evidence="2 4" key="1">
    <citation type="submission" date="2016-12" db="EMBL/GenBank/DDBJ databases">
        <title>Complete Genome Sequence of Lactobacillus fermentum Strain SNUV175, a Probiotic for Treatment of Bacterial Vaginosis.</title>
        <authorList>
            <person name="Lee S."/>
            <person name="You H.J."/>
            <person name="Kwon B."/>
            <person name="Ko G."/>
        </authorList>
    </citation>
    <scope>NUCLEOTIDE SEQUENCE [LARGE SCALE GENOMIC DNA]</scope>
    <source>
        <strain evidence="2 4">SNUV175</strain>
    </source>
</reference>
<dbReference type="EMBL" id="POTQ01000003">
    <property type="protein sequence ID" value="PNV58472.1"/>
    <property type="molecule type" value="Genomic_DNA"/>
</dbReference>
<gene>
    <name evidence="2" type="ORF">BUW47_08560</name>
    <name evidence="3" type="ORF">C1Y38_02395</name>
</gene>
<sequence length="145" mass="15785">MPVILICLVIGLIPTTWSNNLVVPPLAFGMAMLNLAFDKIEGLGYNNVFSTGNLKKAVTGWCAYFLEGDRQGLTAAVNYTGLVSAFILGALLSAVLQRVWGTTTIWGASVLLTIVSGLYAFLLYRRSQYTKSPFYRSGQDDGHLD</sequence>
<feature type="transmembrane region" description="Helical" evidence="1">
    <location>
        <begin position="103"/>
        <end position="124"/>
    </location>
</feature>
<dbReference type="AlphaFoldDB" id="A0A1L7GXB2"/>
<dbReference type="PANTHER" id="PTHR37314">
    <property type="entry name" value="SLR0142 PROTEIN"/>
    <property type="match status" value="1"/>
</dbReference>
<keyword evidence="1" id="KW-0472">Membrane</keyword>
<keyword evidence="1" id="KW-0812">Transmembrane</keyword>
<feature type="transmembrane region" description="Helical" evidence="1">
    <location>
        <begin position="76"/>
        <end position="96"/>
    </location>
</feature>
<dbReference type="Pfam" id="PF06912">
    <property type="entry name" value="DUF1275"/>
    <property type="match status" value="1"/>
</dbReference>
<name>A0A1L7GXB2_LIMFE</name>
<evidence type="ECO:0000313" key="3">
    <source>
        <dbReference type="EMBL" id="PNV58472.1"/>
    </source>
</evidence>